<dbReference type="PROSITE" id="PS51269">
    <property type="entry name" value="COMM"/>
    <property type="match status" value="1"/>
</dbReference>
<name>A0AAV6V7G6_9ARAC</name>
<protein>
    <recommendedName>
        <fullName evidence="1">COMM domain-containing protein 3</fullName>
    </recommendedName>
</protein>
<dbReference type="PANTHER" id="PTHR31159">
    <property type="entry name" value="COMM DOMAIN-CONTAINING PROTEIN 3"/>
    <property type="match status" value="1"/>
</dbReference>
<proteinExistence type="inferred from homology"/>
<dbReference type="Proteomes" id="UP000827092">
    <property type="component" value="Unassembled WGS sequence"/>
</dbReference>
<feature type="domain" description="COMM" evidence="3">
    <location>
        <begin position="119"/>
        <end position="188"/>
    </location>
</feature>
<accession>A0AAV6V7G6</accession>
<evidence type="ECO:0000313" key="5">
    <source>
        <dbReference type="Proteomes" id="UP000827092"/>
    </source>
</evidence>
<dbReference type="Pfam" id="PF07258">
    <property type="entry name" value="COMM_domain"/>
    <property type="match status" value="1"/>
</dbReference>
<dbReference type="InterPro" id="IPR017920">
    <property type="entry name" value="COMM"/>
</dbReference>
<dbReference type="Pfam" id="PF21672">
    <property type="entry name" value="COMM_HN"/>
    <property type="match status" value="1"/>
</dbReference>
<comment type="caution">
    <text evidence="4">The sequence shown here is derived from an EMBL/GenBank/DDBJ whole genome shotgun (WGS) entry which is preliminary data.</text>
</comment>
<dbReference type="PANTHER" id="PTHR31159:SF1">
    <property type="entry name" value="COMM DOMAIN-CONTAINING PROTEIN 3"/>
    <property type="match status" value="1"/>
</dbReference>
<dbReference type="InterPro" id="IPR037355">
    <property type="entry name" value="COMMD3"/>
</dbReference>
<evidence type="ECO:0000256" key="1">
    <source>
        <dbReference type="ARBA" id="ARBA00016548"/>
    </source>
</evidence>
<dbReference type="GO" id="GO:0006814">
    <property type="term" value="P:sodium ion transport"/>
    <property type="evidence" value="ECO:0007669"/>
    <property type="project" value="InterPro"/>
</dbReference>
<organism evidence="4 5">
    <name type="scientific">Oedothorax gibbosus</name>
    <dbReference type="NCBI Taxonomy" id="931172"/>
    <lineage>
        <taxon>Eukaryota</taxon>
        <taxon>Metazoa</taxon>
        <taxon>Ecdysozoa</taxon>
        <taxon>Arthropoda</taxon>
        <taxon>Chelicerata</taxon>
        <taxon>Arachnida</taxon>
        <taxon>Araneae</taxon>
        <taxon>Araneomorphae</taxon>
        <taxon>Entelegynae</taxon>
        <taxon>Araneoidea</taxon>
        <taxon>Linyphiidae</taxon>
        <taxon>Erigoninae</taxon>
        <taxon>Oedothorax</taxon>
    </lineage>
</organism>
<dbReference type="EMBL" id="JAFNEN010000137">
    <property type="protein sequence ID" value="KAG8192629.1"/>
    <property type="molecule type" value="Genomic_DNA"/>
</dbReference>
<evidence type="ECO:0000313" key="4">
    <source>
        <dbReference type="EMBL" id="KAG8192629.1"/>
    </source>
</evidence>
<dbReference type="AlphaFoldDB" id="A0AAV6V7G6"/>
<evidence type="ECO:0000259" key="3">
    <source>
        <dbReference type="PROSITE" id="PS51269"/>
    </source>
</evidence>
<reference evidence="4 5" key="1">
    <citation type="journal article" date="2022" name="Nat. Ecol. Evol.">
        <title>A masculinizing supergene underlies an exaggerated male reproductive morph in a spider.</title>
        <authorList>
            <person name="Hendrickx F."/>
            <person name="De Corte Z."/>
            <person name="Sonet G."/>
            <person name="Van Belleghem S.M."/>
            <person name="Kostlbacher S."/>
            <person name="Vangestel C."/>
        </authorList>
    </citation>
    <scope>NUCLEOTIDE SEQUENCE [LARGE SCALE GENOMIC DNA]</scope>
    <source>
        <strain evidence="4">W744_W776</strain>
    </source>
</reference>
<gene>
    <name evidence="4" type="ORF">JTE90_017193</name>
</gene>
<evidence type="ECO:0000256" key="2">
    <source>
        <dbReference type="ARBA" id="ARBA00093469"/>
    </source>
</evidence>
<keyword evidence="5" id="KW-1185">Reference proteome</keyword>
<sequence length="189" mass="21221">MELSKNILEGIALAGNASDISEAKFRLLLSEIFKQAVSNKNLTETKCGADDINNKTAYSCLFSLLLEASKHNVDVSTLSSVLDECRWDSGRASSFTRLYAEHKERIQAPLSMIGNSSNQIVDVKWRQDFVIKNSNCEKICEPSYLLSLKTWNPHSNETKDVTFSCNVDHLQDLVLKLKDATKCIERNAM</sequence>
<comment type="similarity">
    <text evidence="2">Belongs to the COMM domain-containing protein 3 family.</text>
</comment>